<protein>
    <submittedName>
        <fullName evidence="7">Uncharacterized 5xTM membrane BCR, YitT family COG1284</fullName>
    </submittedName>
</protein>
<dbReference type="AlphaFoldDB" id="A0A1H0CKS3"/>
<keyword evidence="4 6" id="KW-1133">Transmembrane helix</keyword>
<sequence length="204" mass="22918">MKLFFKKQGQVMIGGICQGFGMGLFLFPNAIPSGGGAGIAILLNYFFNLNMGLALWIVNFSLMLVGIKFLGKRFFLWTVFGITITSSSVDFFETYFMIPDRLIVYDLMIGSIFLGIGVGLLMRSNVSNGGIGVIAIIISHYRDILPGRPLFFINAMIFIITAAIISWEIFFLALMSQWISTTVIDIVCRLDFTKTYRLDWIRKS</sequence>
<feature type="transmembrane region" description="Helical" evidence="6">
    <location>
        <begin position="12"/>
        <end position="31"/>
    </location>
</feature>
<evidence type="ECO:0000313" key="7">
    <source>
        <dbReference type="EMBL" id="SDN58464.1"/>
    </source>
</evidence>
<comment type="subcellular location">
    <subcellularLocation>
        <location evidence="1">Cell membrane</location>
        <topology evidence="1">Multi-pass membrane protein</topology>
    </subcellularLocation>
</comment>
<dbReference type="EMBL" id="FNIG01000006">
    <property type="protein sequence ID" value="SDN58464.1"/>
    <property type="molecule type" value="Genomic_DNA"/>
</dbReference>
<evidence type="ECO:0000256" key="1">
    <source>
        <dbReference type="ARBA" id="ARBA00004651"/>
    </source>
</evidence>
<reference evidence="7 8" key="1">
    <citation type="submission" date="2016-10" db="EMBL/GenBank/DDBJ databases">
        <authorList>
            <person name="de Groot N.N."/>
        </authorList>
    </citation>
    <scope>NUCLEOTIDE SEQUENCE [LARGE SCALE GENOMIC DNA]</scope>
    <source>
        <strain evidence="7 8">CGMCC 1.3442</strain>
    </source>
</reference>
<evidence type="ECO:0000313" key="8">
    <source>
        <dbReference type="Proteomes" id="UP000199334"/>
    </source>
</evidence>
<proteinExistence type="predicted"/>
<feature type="transmembrane region" description="Helical" evidence="6">
    <location>
        <begin position="151"/>
        <end position="174"/>
    </location>
</feature>
<dbReference type="InterPro" id="IPR003740">
    <property type="entry name" value="YitT"/>
</dbReference>
<keyword evidence="3 6" id="KW-0812">Transmembrane</keyword>
<dbReference type="PANTHER" id="PTHR33545">
    <property type="entry name" value="UPF0750 MEMBRANE PROTEIN YITT-RELATED"/>
    <property type="match status" value="1"/>
</dbReference>
<keyword evidence="2" id="KW-1003">Cell membrane</keyword>
<dbReference type="PANTHER" id="PTHR33545:SF9">
    <property type="entry name" value="UPF0750 MEMBRANE PROTEIN YITE"/>
    <property type="match status" value="1"/>
</dbReference>
<keyword evidence="8" id="KW-1185">Reference proteome</keyword>
<feature type="transmembrane region" description="Helical" evidence="6">
    <location>
        <begin position="102"/>
        <end position="122"/>
    </location>
</feature>
<dbReference type="STRING" id="237069.SAMN05216498_2577"/>
<feature type="transmembrane region" description="Helical" evidence="6">
    <location>
        <begin position="37"/>
        <end position="62"/>
    </location>
</feature>
<evidence type="ECO:0000256" key="5">
    <source>
        <dbReference type="ARBA" id="ARBA00023136"/>
    </source>
</evidence>
<accession>A0A1H0CKS3</accession>
<dbReference type="Pfam" id="PF02588">
    <property type="entry name" value="YitT_membrane"/>
    <property type="match status" value="1"/>
</dbReference>
<feature type="transmembrane region" description="Helical" evidence="6">
    <location>
        <begin position="129"/>
        <end position="145"/>
    </location>
</feature>
<keyword evidence="5 6" id="KW-0472">Membrane</keyword>
<dbReference type="Proteomes" id="UP000199334">
    <property type="component" value="Unassembled WGS sequence"/>
</dbReference>
<evidence type="ECO:0000256" key="6">
    <source>
        <dbReference type="SAM" id="Phobius"/>
    </source>
</evidence>
<dbReference type="InterPro" id="IPR051461">
    <property type="entry name" value="UPF0750_membrane"/>
</dbReference>
<evidence type="ECO:0000256" key="3">
    <source>
        <dbReference type="ARBA" id="ARBA00022692"/>
    </source>
</evidence>
<evidence type="ECO:0000256" key="2">
    <source>
        <dbReference type="ARBA" id="ARBA00022475"/>
    </source>
</evidence>
<dbReference type="RefSeq" id="WP_093856993.1">
    <property type="nucleotide sequence ID" value="NZ_BJVZ01000002.1"/>
</dbReference>
<feature type="transmembrane region" description="Helical" evidence="6">
    <location>
        <begin position="74"/>
        <end position="96"/>
    </location>
</feature>
<evidence type="ECO:0000256" key="4">
    <source>
        <dbReference type="ARBA" id="ARBA00022989"/>
    </source>
</evidence>
<gene>
    <name evidence="7" type="ORF">SAMN05216498_2577</name>
</gene>
<name>A0A1H0CKS3_9BACI</name>
<dbReference type="OrthoDB" id="2182285at2"/>
<dbReference type="GO" id="GO:0005886">
    <property type="term" value="C:plasma membrane"/>
    <property type="evidence" value="ECO:0007669"/>
    <property type="project" value="UniProtKB-SubCell"/>
</dbReference>
<organism evidence="7 8">
    <name type="scientific">Tenuibacillus multivorans</name>
    <dbReference type="NCBI Taxonomy" id="237069"/>
    <lineage>
        <taxon>Bacteria</taxon>
        <taxon>Bacillati</taxon>
        <taxon>Bacillota</taxon>
        <taxon>Bacilli</taxon>
        <taxon>Bacillales</taxon>
        <taxon>Bacillaceae</taxon>
        <taxon>Tenuibacillus</taxon>
    </lineage>
</organism>